<dbReference type="Proteomes" id="UP001519325">
    <property type="component" value="Unassembled WGS sequence"/>
</dbReference>
<dbReference type="InterPro" id="IPR020846">
    <property type="entry name" value="MFS_dom"/>
</dbReference>
<feature type="transmembrane region" description="Helical" evidence="7">
    <location>
        <begin position="58"/>
        <end position="78"/>
    </location>
</feature>
<dbReference type="Pfam" id="PF07690">
    <property type="entry name" value="MFS_1"/>
    <property type="match status" value="1"/>
</dbReference>
<dbReference type="RefSeq" id="WP_209892287.1">
    <property type="nucleotide sequence ID" value="NZ_JAGGMR010000001.1"/>
</dbReference>
<evidence type="ECO:0000256" key="1">
    <source>
        <dbReference type="ARBA" id="ARBA00004651"/>
    </source>
</evidence>
<dbReference type="InterPro" id="IPR011701">
    <property type="entry name" value="MFS"/>
</dbReference>
<feature type="transmembrane region" description="Helical" evidence="7">
    <location>
        <begin position="281"/>
        <end position="298"/>
    </location>
</feature>
<comment type="caution">
    <text evidence="9">The sequence shown here is derived from an EMBL/GenBank/DDBJ whole genome shotgun (WGS) entry which is preliminary data.</text>
</comment>
<keyword evidence="5 7" id="KW-1133">Transmembrane helix</keyword>
<keyword evidence="4 7" id="KW-0812">Transmembrane</keyword>
<protein>
    <submittedName>
        <fullName evidence="9">MFS family permease</fullName>
    </submittedName>
</protein>
<evidence type="ECO:0000256" key="6">
    <source>
        <dbReference type="ARBA" id="ARBA00023136"/>
    </source>
</evidence>
<dbReference type="SUPFAM" id="SSF103473">
    <property type="entry name" value="MFS general substrate transporter"/>
    <property type="match status" value="1"/>
</dbReference>
<reference evidence="9 10" key="1">
    <citation type="submission" date="2021-03" db="EMBL/GenBank/DDBJ databases">
        <title>Sequencing the genomes of 1000 actinobacteria strains.</title>
        <authorList>
            <person name="Klenk H.-P."/>
        </authorList>
    </citation>
    <scope>NUCLEOTIDE SEQUENCE [LARGE SCALE GENOMIC DNA]</scope>
    <source>
        <strain evidence="9 10">DSM 45516</strain>
    </source>
</reference>
<sequence length="405" mass="42088">MSAPPAPPGTTRAERGKWVLLFVLSGNMVLDSIEGSVLLLAMPAIGRQLGVPLATTQWMLSGFAFGFAAFIVLGPALTARWGRRAIYLGAMLAFTVASVAGGVVENTAVLIAARVVKGCCVALTAPAGLALISTAFPDGPRQRRAVTIYSLFGASGFTIGLLLSGSFAEWDWRWTFLAPAAVALVLLLVAPKVIPSAPAPRLPRLTAAVLRDGSLMRSTLGAATLNGAYIGLLLLISIQLSERYEWPSWQIAVALLPACVPLVISVPFAGGLVRRFGTVRLIAIGAGAAVLGDLLYLWRPVPAPYPAGLLPVLLLIETGLVLSFAALNMQSTSTIEPRLRPVAVACYQTGVQLGAGVLLAVTGILLSAAGSYRPALLVIAAAGALGCGIAVAGLRKNLPEREFHS</sequence>
<evidence type="ECO:0000256" key="3">
    <source>
        <dbReference type="ARBA" id="ARBA00022475"/>
    </source>
</evidence>
<keyword evidence="3" id="KW-1003">Cell membrane</keyword>
<feature type="transmembrane region" description="Helical" evidence="7">
    <location>
        <begin position="248"/>
        <end position="269"/>
    </location>
</feature>
<dbReference type="CDD" id="cd17321">
    <property type="entry name" value="MFS_MMR_MDR_like"/>
    <property type="match status" value="1"/>
</dbReference>
<keyword evidence="2" id="KW-0813">Transport</keyword>
<dbReference type="InterPro" id="IPR036259">
    <property type="entry name" value="MFS_trans_sf"/>
</dbReference>
<dbReference type="Gene3D" id="1.20.1250.20">
    <property type="entry name" value="MFS general substrate transporter like domains"/>
    <property type="match status" value="1"/>
</dbReference>
<evidence type="ECO:0000313" key="9">
    <source>
        <dbReference type="EMBL" id="MBP2191136.1"/>
    </source>
</evidence>
<comment type="subcellular location">
    <subcellularLocation>
        <location evidence="1">Cell membrane</location>
        <topology evidence="1">Multi-pass membrane protein</topology>
    </subcellularLocation>
</comment>
<feature type="transmembrane region" description="Helical" evidence="7">
    <location>
        <begin position="18"/>
        <end position="46"/>
    </location>
</feature>
<evidence type="ECO:0000313" key="10">
    <source>
        <dbReference type="Proteomes" id="UP001519325"/>
    </source>
</evidence>
<gene>
    <name evidence="9" type="ORF">BJ987_004037</name>
</gene>
<feature type="transmembrane region" description="Helical" evidence="7">
    <location>
        <begin position="115"/>
        <end position="136"/>
    </location>
</feature>
<feature type="transmembrane region" description="Helical" evidence="7">
    <location>
        <begin position="148"/>
        <end position="168"/>
    </location>
</feature>
<evidence type="ECO:0000256" key="7">
    <source>
        <dbReference type="SAM" id="Phobius"/>
    </source>
</evidence>
<dbReference type="EMBL" id="JAGGMR010000001">
    <property type="protein sequence ID" value="MBP2191136.1"/>
    <property type="molecule type" value="Genomic_DNA"/>
</dbReference>
<dbReference type="PANTHER" id="PTHR42718">
    <property type="entry name" value="MAJOR FACILITATOR SUPERFAMILY MULTIDRUG TRANSPORTER MFSC"/>
    <property type="match status" value="1"/>
</dbReference>
<feature type="transmembrane region" description="Helical" evidence="7">
    <location>
        <begin position="215"/>
        <end position="236"/>
    </location>
</feature>
<keyword evidence="10" id="KW-1185">Reference proteome</keyword>
<feature type="transmembrane region" description="Helical" evidence="7">
    <location>
        <begin position="350"/>
        <end position="369"/>
    </location>
</feature>
<evidence type="ECO:0000256" key="5">
    <source>
        <dbReference type="ARBA" id="ARBA00022989"/>
    </source>
</evidence>
<dbReference type="PANTHER" id="PTHR42718:SF46">
    <property type="entry name" value="BLR6921 PROTEIN"/>
    <property type="match status" value="1"/>
</dbReference>
<feature type="domain" description="Major facilitator superfamily (MFS) profile" evidence="8">
    <location>
        <begin position="20"/>
        <end position="398"/>
    </location>
</feature>
<feature type="transmembrane region" description="Helical" evidence="7">
    <location>
        <begin position="85"/>
        <end position="103"/>
    </location>
</feature>
<evidence type="ECO:0000256" key="4">
    <source>
        <dbReference type="ARBA" id="ARBA00022692"/>
    </source>
</evidence>
<accession>A0ABS4QHG1</accession>
<evidence type="ECO:0000259" key="8">
    <source>
        <dbReference type="PROSITE" id="PS50850"/>
    </source>
</evidence>
<feature type="transmembrane region" description="Helical" evidence="7">
    <location>
        <begin position="375"/>
        <end position="394"/>
    </location>
</feature>
<name>A0ABS4QHG1_9NOCA</name>
<feature type="transmembrane region" description="Helical" evidence="7">
    <location>
        <begin position="174"/>
        <end position="194"/>
    </location>
</feature>
<evidence type="ECO:0000256" key="2">
    <source>
        <dbReference type="ARBA" id="ARBA00022448"/>
    </source>
</evidence>
<dbReference type="PROSITE" id="PS50850">
    <property type="entry name" value="MFS"/>
    <property type="match status" value="1"/>
</dbReference>
<proteinExistence type="predicted"/>
<organism evidence="9 10">
    <name type="scientific">Nocardia goodfellowii</name>
    <dbReference type="NCBI Taxonomy" id="882446"/>
    <lineage>
        <taxon>Bacteria</taxon>
        <taxon>Bacillati</taxon>
        <taxon>Actinomycetota</taxon>
        <taxon>Actinomycetes</taxon>
        <taxon>Mycobacteriales</taxon>
        <taxon>Nocardiaceae</taxon>
        <taxon>Nocardia</taxon>
    </lineage>
</organism>
<feature type="transmembrane region" description="Helical" evidence="7">
    <location>
        <begin position="310"/>
        <end position="329"/>
    </location>
</feature>
<keyword evidence="6 7" id="KW-0472">Membrane</keyword>